<dbReference type="AlphaFoldDB" id="A0AAW9RSN2"/>
<evidence type="ECO:0000313" key="2">
    <source>
        <dbReference type="Proteomes" id="UP001378188"/>
    </source>
</evidence>
<name>A0AAW9RSN2_9HYPH</name>
<keyword evidence="2" id="KW-1185">Reference proteome</keyword>
<comment type="caution">
    <text evidence="1">The sequence shown here is derived from an EMBL/GenBank/DDBJ whole genome shotgun (WGS) entry which is preliminary data.</text>
</comment>
<accession>A0AAW9RSN2</accession>
<evidence type="ECO:0008006" key="3">
    <source>
        <dbReference type="Google" id="ProtNLM"/>
    </source>
</evidence>
<sequence>MKTFEFSIVASGLDPGADDFETRFYDAGCDDATISFQKGHVIVDFAREAASVENAISSAIDNVIAAGATVDRVEPDPLVSPADMAARTGMSRAAMTQFSKGQRGKGFPPPKAKVTSDSPLWDWSTVARWLCRTGKLDADQAREAEAVRQANEAIECGDVEVKERLRRGLAEYKAGT</sequence>
<protein>
    <recommendedName>
        <fullName evidence="3">DNA-binding protein</fullName>
    </recommendedName>
</protein>
<organism evidence="1 2">
    <name type="scientific">Microbaculum marinum</name>
    <dbReference type="NCBI Taxonomy" id="1764581"/>
    <lineage>
        <taxon>Bacteria</taxon>
        <taxon>Pseudomonadati</taxon>
        <taxon>Pseudomonadota</taxon>
        <taxon>Alphaproteobacteria</taxon>
        <taxon>Hyphomicrobiales</taxon>
        <taxon>Tepidamorphaceae</taxon>
        <taxon>Microbaculum</taxon>
    </lineage>
</organism>
<gene>
    <name evidence="1" type="ORF">V3328_07420</name>
</gene>
<dbReference type="Proteomes" id="UP001378188">
    <property type="component" value="Unassembled WGS sequence"/>
</dbReference>
<evidence type="ECO:0000313" key="1">
    <source>
        <dbReference type="EMBL" id="MEJ8571295.1"/>
    </source>
</evidence>
<proteinExistence type="predicted"/>
<dbReference type="RefSeq" id="WP_340328998.1">
    <property type="nucleotide sequence ID" value="NZ_JAZHOF010000003.1"/>
</dbReference>
<reference evidence="1 2" key="1">
    <citation type="submission" date="2024-02" db="EMBL/GenBank/DDBJ databases">
        <title>Genome analysis and characterization of Microbaculum marinisediminis sp. nov., isolated from marine sediment.</title>
        <authorList>
            <person name="Du Z.-J."/>
            <person name="Ye Y.-Q."/>
            <person name="Zhang Z.-R."/>
            <person name="Yuan S.-M."/>
            <person name="Zhang X.-Y."/>
        </authorList>
    </citation>
    <scope>NUCLEOTIDE SEQUENCE [LARGE SCALE GENOMIC DNA]</scope>
    <source>
        <strain evidence="1 2">SDUM1044001</strain>
    </source>
</reference>
<dbReference type="EMBL" id="JAZHOF010000003">
    <property type="protein sequence ID" value="MEJ8571295.1"/>
    <property type="molecule type" value="Genomic_DNA"/>
</dbReference>